<accession>A0A6H5HPS5</accession>
<organism evidence="1 2">
    <name type="scientific">Nesidiocoris tenuis</name>
    <dbReference type="NCBI Taxonomy" id="355587"/>
    <lineage>
        <taxon>Eukaryota</taxon>
        <taxon>Metazoa</taxon>
        <taxon>Ecdysozoa</taxon>
        <taxon>Arthropoda</taxon>
        <taxon>Hexapoda</taxon>
        <taxon>Insecta</taxon>
        <taxon>Pterygota</taxon>
        <taxon>Neoptera</taxon>
        <taxon>Paraneoptera</taxon>
        <taxon>Hemiptera</taxon>
        <taxon>Heteroptera</taxon>
        <taxon>Panheteroptera</taxon>
        <taxon>Cimicomorpha</taxon>
        <taxon>Miridae</taxon>
        <taxon>Dicyphina</taxon>
        <taxon>Nesidiocoris</taxon>
    </lineage>
</organism>
<gene>
    <name evidence="1" type="ORF">NTEN_LOCUS22252</name>
</gene>
<proteinExistence type="predicted"/>
<sequence length="131" mass="14665">MRCIIGMSTPTPASLHCVGRSVDIRDFVPPRVSCKVPFPKGNQPVFFAATLKGRCEFIDYLSQIRHAPTSAWLEWYFLTTAAKIFTVRKSKCSRAANDILRQDVVLAVEKRKVYPYPTSVSLAITSSIDVI</sequence>
<keyword evidence="2" id="KW-1185">Reference proteome</keyword>
<evidence type="ECO:0000313" key="1">
    <source>
        <dbReference type="EMBL" id="CAB0018343.1"/>
    </source>
</evidence>
<dbReference type="Proteomes" id="UP000479000">
    <property type="component" value="Unassembled WGS sequence"/>
</dbReference>
<dbReference type="AlphaFoldDB" id="A0A6H5HPS5"/>
<dbReference type="EMBL" id="CADCXU010032672">
    <property type="protein sequence ID" value="CAB0018343.1"/>
    <property type="molecule type" value="Genomic_DNA"/>
</dbReference>
<name>A0A6H5HPS5_9HEMI</name>
<reference evidence="1 2" key="1">
    <citation type="submission" date="2020-02" db="EMBL/GenBank/DDBJ databases">
        <authorList>
            <person name="Ferguson B K."/>
        </authorList>
    </citation>
    <scope>NUCLEOTIDE SEQUENCE [LARGE SCALE GENOMIC DNA]</scope>
</reference>
<protein>
    <submittedName>
        <fullName evidence="1">Uncharacterized protein</fullName>
    </submittedName>
</protein>
<evidence type="ECO:0000313" key="2">
    <source>
        <dbReference type="Proteomes" id="UP000479000"/>
    </source>
</evidence>